<organism evidence="1 2">
    <name type="scientific">Xenoophorus captivus</name>
    <dbReference type="NCBI Taxonomy" id="1517983"/>
    <lineage>
        <taxon>Eukaryota</taxon>
        <taxon>Metazoa</taxon>
        <taxon>Chordata</taxon>
        <taxon>Craniata</taxon>
        <taxon>Vertebrata</taxon>
        <taxon>Euteleostomi</taxon>
        <taxon>Actinopterygii</taxon>
        <taxon>Neopterygii</taxon>
        <taxon>Teleostei</taxon>
        <taxon>Neoteleostei</taxon>
        <taxon>Acanthomorphata</taxon>
        <taxon>Ovalentaria</taxon>
        <taxon>Atherinomorphae</taxon>
        <taxon>Cyprinodontiformes</taxon>
        <taxon>Goodeidae</taxon>
        <taxon>Xenoophorus</taxon>
    </lineage>
</organism>
<proteinExistence type="predicted"/>
<accession>A0ABV0QBG7</accession>
<feature type="non-terminal residue" evidence="1">
    <location>
        <position position="55"/>
    </location>
</feature>
<protein>
    <submittedName>
        <fullName evidence="1">Uncharacterized protein</fullName>
    </submittedName>
</protein>
<sequence length="55" mass="5711">MKAISHEVCCVHGGAVCAFSRPSLMAALSPFLAGELNLLVFGLYSLDGAQSGAWL</sequence>
<comment type="caution">
    <text evidence="1">The sequence shown here is derived from an EMBL/GenBank/DDBJ whole genome shotgun (WGS) entry which is preliminary data.</text>
</comment>
<reference evidence="1 2" key="1">
    <citation type="submission" date="2021-06" db="EMBL/GenBank/DDBJ databases">
        <authorList>
            <person name="Palmer J.M."/>
        </authorList>
    </citation>
    <scope>NUCLEOTIDE SEQUENCE [LARGE SCALE GENOMIC DNA]</scope>
    <source>
        <strain evidence="1 2">XC_2019</strain>
        <tissue evidence="1">Muscle</tissue>
    </source>
</reference>
<dbReference type="Proteomes" id="UP001434883">
    <property type="component" value="Unassembled WGS sequence"/>
</dbReference>
<gene>
    <name evidence="1" type="ORF">XENOCAPTIV_025359</name>
</gene>
<name>A0ABV0QBG7_9TELE</name>
<keyword evidence="2" id="KW-1185">Reference proteome</keyword>
<dbReference type="EMBL" id="JAHRIN010006115">
    <property type="protein sequence ID" value="MEQ2193173.1"/>
    <property type="molecule type" value="Genomic_DNA"/>
</dbReference>
<evidence type="ECO:0000313" key="1">
    <source>
        <dbReference type="EMBL" id="MEQ2193173.1"/>
    </source>
</evidence>
<evidence type="ECO:0000313" key="2">
    <source>
        <dbReference type="Proteomes" id="UP001434883"/>
    </source>
</evidence>